<dbReference type="PANTHER" id="PTHR11632">
    <property type="entry name" value="SUCCINATE DEHYDROGENASE 2 FLAVOPROTEIN SUBUNIT"/>
    <property type="match status" value="1"/>
</dbReference>
<dbReference type="InterPro" id="IPR030664">
    <property type="entry name" value="SdhA/FrdA/AprA"/>
</dbReference>
<dbReference type="Pfam" id="PF00890">
    <property type="entry name" value="FAD_binding_2"/>
    <property type="match status" value="1"/>
</dbReference>
<dbReference type="Gene3D" id="3.50.50.60">
    <property type="entry name" value="FAD/NAD(P)-binding domain"/>
    <property type="match status" value="1"/>
</dbReference>
<keyword evidence="2" id="KW-0560">Oxidoreductase</keyword>
<dbReference type="InterPro" id="IPR036188">
    <property type="entry name" value="FAD/NAD-bd_sf"/>
</dbReference>
<dbReference type="PANTHER" id="PTHR11632:SF51">
    <property type="entry name" value="SUCCINATE DEHYDROGENASE [UBIQUINONE] FLAVOPROTEIN SUBUNIT, MITOCHONDRIAL"/>
    <property type="match status" value="1"/>
</dbReference>
<evidence type="ECO:0000256" key="2">
    <source>
        <dbReference type="ARBA" id="ARBA00023002"/>
    </source>
</evidence>
<organism evidence="4">
    <name type="scientific">marine metagenome</name>
    <dbReference type="NCBI Taxonomy" id="408172"/>
    <lineage>
        <taxon>unclassified sequences</taxon>
        <taxon>metagenomes</taxon>
        <taxon>ecological metagenomes</taxon>
    </lineage>
</organism>
<sequence>MESYEIKEHDVLIIGAGGAGLRAAIEASSQGVSVGLVCKSLLGKAHTVMAEGGMAASLRNADPRDNWEVHFRDTIRGGKHINNWRMVEIFCQEAAERVNELEEWGALFDRNKEGLISQRNFGGHRYPRLAHVGDRTGLELIRTLQNHGIHQGIDIYMECCIVELLKESGRICG</sequence>
<evidence type="ECO:0000259" key="3">
    <source>
        <dbReference type="Pfam" id="PF00890"/>
    </source>
</evidence>
<evidence type="ECO:0000256" key="1">
    <source>
        <dbReference type="ARBA" id="ARBA00022630"/>
    </source>
</evidence>
<evidence type="ECO:0000313" key="4">
    <source>
        <dbReference type="EMBL" id="SVC03192.1"/>
    </source>
</evidence>
<name>A0A382IVG9_9ZZZZ</name>
<dbReference type="EMBL" id="UINC01069651">
    <property type="protein sequence ID" value="SVC03192.1"/>
    <property type="molecule type" value="Genomic_DNA"/>
</dbReference>
<dbReference type="AlphaFoldDB" id="A0A382IVG9"/>
<proteinExistence type="predicted"/>
<feature type="non-terminal residue" evidence="4">
    <location>
        <position position="173"/>
    </location>
</feature>
<reference evidence="4" key="1">
    <citation type="submission" date="2018-05" db="EMBL/GenBank/DDBJ databases">
        <authorList>
            <person name="Lanie J.A."/>
            <person name="Ng W.-L."/>
            <person name="Kazmierczak K.M."/>
            <person name="Andrzejewski T.M."/>
            <person name="Davidsen T.M."/>
            <person name="Wayne K.J."/>
            <person name="Tettelin H."/>
            <person name="Glass J.I."/>
            <person name="Rusch D."/>
            <person name="Podicherti R."/>
            <person name="Tsui H.-C.T."/>
            <person name="Winkler M.E."/>
        </authorList>
    </citation>
    <scope>NUCLEOTIDE SEQUENCE</scope>
</reference>
<dbReference type="GO" id="GO:0016491">
    <property type="term" value="F:oxidoreductase activity"/>
    <property type="evidence" value="ECO:0007669"/>
    <property type="project" value="UniProtKB-KW"/>
</dbReference>
<dbReference type="InterPro" id="IPR003953">
    <property type="entry name" value="FAD-dep_OxRdtase_2_FAD-bd"/>
</dbReference>
<dbReference type="SUPFAM" id="SSF51905">
    <property type="entry name" value="FAD/NAD(P)-binding domain"/>
    <property type="match status" value="1"/>
</dbReference>
<keyword evidence="1" id="KW-0285">Flavoprotein</keyword>
<protein>
    <recommendedName>
        <fullName evidence="3">FAD-dependent oxidoreductase 2 FAD-binding domain-containing protein</fullName>
    </recommendedName>
</protein>
<feature type="domain" description="FAD-dependent oxidoreductase 2 FAD-binding" evidence="3">
    <location>
        <begin position="10"/>
        <end position="173"/>
    </location>
</feature>
<accession>A0A382IVG9</accession>
<gene>
    <name evidence="4" type="ORF">METZ01_LOCUS256046</name>
</gene>